<reference evidence="3" key="1">
    <citation type="submission" date="2020-04" db="EMBL/GenBank/DDBJ databases">
        <title>Hybrid Assembly of Korean Phytophthora infestans isolates.</title>
        <authorList>
            <person name="Prokchorchik M."/>
            <person name="Lee Y."/>
            <person name="Seo J."/>
            <person name="Cho J.-H."/>
            <person name="Park Y.-E."/>
            <person name="Jang D.-C."/>
            <person name="Im J.-S."/>
            <person name="Choi J.-G."/>
            <person name="Park H.-J."/>
            <person name="Lee G.-B."/>
            <person name="Lee Y.-G."/>
            <person name="Hong S.-Y."/>
            <person name="Cho K."/>
            <person name="Sohn K.H."/>
        </authorList>
    </citation>
    <scope>NUCLEOTIDE SEQUENCE</scope>
    <source>
        <strain evidence="3">KR_1_A1</strain>
        <strain evidence="4">KR_2_A2</strain>
    </source>
</reference>
<evidence type="ECO:0000313" key="5">
    <source>
        <dbReference type="Proteomes" id="UP000602510"/>
    </source>
</evidence>
<dbReference type="EMBL" id="WSZM01000043">
    <property type="protein sequence ID" value="KAF4045612.1"/>
    <property type="molecule type" value="Genomic_DNA"/>
</dbReference>
<evidence type="ECO:0000313" key="4">
    <source>
        <dbReference type="EMBL" id="KAF4140037.1"/>
    </source>
</evidence>
<feature type="signal peptide" evidence="2">
    <location>
        <begin position="1"/>
        <end position="22"/>
    </location>
</feature>
<feature type="compositionally biased region" description="Basic and acidic residues" evidence="1">
    <location>
        <begin position="88"/>
        <end position="101"/>
    </location>
</feature>
<comment type="caution">
    <text evidence="3">The sequence shown here is derived from an EMBL/GenBank/DDBJ whole genome shotgun (WGS) entry which is preliminary data.</text>
</comment>
<keyword evidence="5" id="KW-1185">Reference proteome</keyword>
<evidence type="ECO:0008006" key="6">
    <source>
        <dbReference type="Google" id="ProtNLM"/>
    </source>
</evidence>
<organism evidence="3 5">
    <name type="scientific">Phytophthora infestans</name>
    <name type="common">Potato late blight agent</name>
    <name type="synonym">Botrytis infestans</name>
    <dbReference type="NCBI Taxonomy" id="4787"/>
    <lineage>
        <taxon>Eukaryota</taxon>
        <taxon>Sar</taxon>
        <taxon>Stramenopiles</taxon>
        <taxon>Oomycota</taxon>
        <taxon>Peronosporomycetes</taxon>
        <taxon>Peronosporales</taxon>
        <taxon>Peronosporaceae</taxon>
        <taxon>Phytophthora</taxon>
    </lineage>
</organism>
<evidence type="ECO:0000256" key="2">
    <source>
        <dbReference type="SAM" id="SignalP"/>
    </source>
</evidence>
<gene>
    <name evidence="3" type="ORF">GN244_ATG02062</name>
    <name evidence="4" type="ORF">GN958_ATG10787</name>
</gene>
<evidence type="ECO:0000313" key="3">
    <source>
        <dbReference type="EMBL" id="KAF4045612.1"/>
    </source>
</evidence>
<dbReference type="EMBL" id="JAACNO010001519">
    <property type="protein sequence ID" value="KAF4140037.1"/>
    <property type="molecule type" value="Genomic_DNA"/>
</dbReference>
<proteinExistence type="predicted"/>
<evidence type="ECO:0000256" key="1">
    <source>
        <dbReference type="SAM" id="MobiDB-lite"/>
    </source>
</evidence>
<dbReference type="Proteomes" id="UP000704712">
    <property type="component" value="Unassembled WGS sequence"/>
</dbReference>
<name>A0A833SCD0_PHYIN</name>
<dbReference type="Proteomes" id="UP000602510">
    <property type="component" value="Unassembled WGS sequence"/>
</dbReference>
<feature type="region of interest" description="Disordered" evidence="1">
    <location>
        <begin position="67"/>
        <end position="102"/>
    </location>
</feature>
<accession>A0A833SCD0</accession>
<dbReference type="AlphaFoldDB" id="A0A833SCD0"/>
<protein>
    <recommendedName>
        <fullName evidence="6">Secreted RxLR effector peptide protein</fullName>
    </recommendedName>
</protein>
<feature type="chain" id="PRO_5036239592" description="Secreted RxLR effector peptide protein" evidence="2">
    <location>
        <begin position="23"/>
        <end position="203"/>
    </location>
</feature>
<keyword evidence="2" id="KW-0732">Signal</keyword>
<sequence>MKVLSILVTTIALVSMSSTVDALRLLRSADSAETDSTVTHTDFNTLSSGLKFTPGDVEAQGSFGGLQREGITVGNRPAGSMHGGGSRGRHDSGHRGMHDVGSDEGFSLAGSGLFGGHLGGGHGMGGGRRGGGSVIGGGFGGSGFGGGDLCGSFGGGLPSIGSGDAPLESASAAATSATSTTSFVAASKTKGASATQLSTMFWM</sequence>